<dbReference type="RefSeq" id="XP_024723097.1">
    <property type="nucleotide sequence ID" value="XM_024864483.1"/>
</dbReference>
<dbReference type="Proteomes" id="UP000241818">
    <property type="component" value="Unassembled WGS sequence"/>
</dbReference>
<proteinExistence type="predicted"/>
<keyword evidence="1" id="KW-0732">Signal</keyword>
<reference evidence="2 3" key="1">
    <citation type="journal article" date="2018" name="New Phytol.">
        <title>Comparative genomics and transcriptomics depict ericoid mycorrhizal fungi as versatile saprotrophs and plant mutualists.</title>
        <authorList>
            <person name="Martino E."/>
            <person name="Morin E."/>
            <person name="Grelet G.A."/>
            <person name="Kuo A."/>
            <person name="Kohler A."/>
            <person name="Daghino S."/>
            <person name="Barry K.W."/>
            <person name="Cichocki N."/>
            <person name="Clum A."/>
            <person name="Dockter R.B."/>
            <person name="Hainaut M."/>
            <person name="Kuo R.C."/>
            <person name="LaButti K."/>
            <person name="Lindahl B.D."/>
            <person name="Lindquist E.A."/>
            <person name="Lipzen A."/>
            <person name="Khouja H.R."/>
            <person name="Magnuson J."/>
            <person name="Murat C."/>
            <person name="Ohm R.A."/>
            <person name="Singer S.W."/>
            <person name="Spatafora J.W."/>
            <person name="Wang M."/>
            <person name="Veneault-Fourrey C."/>
            <person name="Henrissat B."/>
            <person name="Grigoriev I.V."/>
            <person name="Martin F.M."/>
            <person name="Perotto S."/>
        </authorList>
    </citation>
    <scope>NUCLEOTIDE SEQUENCE [LARGE SCALE GENOMIC DNA]</scope>
    <source>
        <strain evidence="2 3">ATCC 22711</strain>
    </source>
</reference>
<evidence type="ECO:0000256" key="1">
    <source>
        <dbReference type="SAM" id="SignalP"/>
    </source>
</evidence>
<sequence length="74" mass="8085">MRGGWPALISSLRALVIIEAAALLGFFDPHSFMSSSCLFVPPLTASCSHCAGHEMYISGKEHQKKNLYRKGTFA</sequence>
<evidence type="ECO:0000313" key="3">
    <source>
        <dbReference type="Proteomes" id="UP000241818"/>
    </source>
</evidence>
<organism evidence="2 3">
    <name type="scientific">Amorphotheca resinae ATCC 22711</name>
    <dbReference type="NCBI Taxonomy" id="857342"/>
    <lineage>
        <taxon>Eukaryota</taxon>
        <taxon>Fungi</taxon>
        <taxon>Dikarya</taxon>
        <taxon>Ascomycota</taxon>
        <taxon>Pezizomycotina</taxon>
        <taxon>Leotiomycetes</taxon>
        <taxon>Helotiales</taxon>
        <taxon>Amorphothecaceae</taxon>
        <taxon>Amorphotheca</taxon>
    </lineage>
</organism>
<dbReference type="GeneID" id="36572564"/>
<accession>A0A2T3B884</accession>
<evidence type="ECO:0000313" key="2">
    <source>
        <dbReference type="EMBL" id="PSS23051.1"/>
    </source>
</evidence>
<dbReference type="AlphaFoldDB" id="A0A2T3B884"/>
<keyword evidence="3" id="KW-1185">Reference proteome</keyword>
<evidence type="ECO:0008006" key="4">
    <source>
        <dbReference type="Google" id="ProtNLM"/>
    </source>
</evidence>
<feature type="chain" id="PRO_5015498467" description="Secreted protein" evidence="1">
    <location>
        <begin position="23"/>
        <end position="74"/>
    </location>
</feature>
<dbReference type="EMBL" id="KZ679008">
    <property type="protein sequence ID" value="PSS23051.1"/>
    <property type="molecule type" value="Genomic_DNA"/>
</dbReference>
<dbReference type="InParanoid" id="A0A2T3B884"/>
<name>A0A2T3B884_AMORE</name>
<feature type="signal peptide" evidence="1">
    <location>
        <begin position="1"/>
        <end position="22"/>
    </location>
</feature>
<gene>
    <name evidence="2" type="ORF">M430DRAFT_212642</name>
</gene>
<protein>
    <recommendedName>
        <fullName evidence="4">Secreted protein</fullName>
    </recommendedName>
</protein>